<keyword evidence="4 5" id="KW-0472">Membrane</keyword>
<dbReference type="GO" id="GO:0008188">
    <property type="term" value="F:neuropeptide receptor activity"/>
    <property type="evidence" value="ECO:0007669"/>
    <property type="project" value="InterPro"/>
</dbReference>
<feature type="transmembrane region" description="Helical" evidence="5">
    <location>
        <begin position="41"/>
        <end position="66"/>
    </location>
</feature>
<dbReference type="PROSITE" id="PS50262">
    <property type="entry name" value="G_PROTEIN_RECEP_F1_2"/>
    <property type="match status" value="1"/>
</dbReference>
<dbReference type="PRINTS" id="PR01157">
    <property type="entry name" value="P2YPURNOCPTR"/>
</dbReference>
<feature type="transmembrane region" description="Helical" evidence="5">
    <location>
        <begin position="164"/>
        <end position="187"/>
    </location>
</feature>
<dbReference type="InterPro" id="IPR000276">
    <property type="entry name" value="GPCR_Rhodpsn"/>
</dbReference>
<protein>
    <submittedName>
        <fullName evidence="7">Si:dkey-78k11.9</fullName>
    </submittedName>
</protein>
<dbReference type="PANTHER" id="PTHR24244:SF0">
    <property type="entry name" value="G-PROTEIN COUPLED RECEPTORS FAMILY 1 PROFILE DOMAIN-CONTAINING PROTEIN"/>
    <property type="match status" value="1"/>
</dbReference>
<dbReference type="SUPFAM" id="SSF81321">
    <property type="entry name" value="Family A G protein-coupled receptor-like"/>
    <property type="match status" value="1"/>
</dbReference>
<dbReference type="Gene3D" id="1.20.1070.10">
    <property type="entry name" value="Rhodopsin 7-helix transmembrane proteins"/>
    <property type="match status" value="1"/>
</dbReference>
<feature type="transmembrane region" description="Helical" evidence="5">
    <location>
        <begin position="117"/>
        <end position="137"/>
    </location>
</feature>
<organism evidence="7 8">
    <name type="scientific">Oryzias latipes</name>
    <name type="common">Japanese rice fish</name>
    <name type="synonym">Japanese killifish</name>
    <dbReference type="NCBI Taxonomy" id="8090"/>
    <lineage>
        <taxon>Eukaryota</taxon>
        <taxon>Metazoa</taxon>
        <taxon>Chordata</taxon>
        <taxon>Craniata</taxon>
        <taxon>Vertebrata</taxon>
        <taxon>Euteleostomi</taxon>
        <taxon>Actinopterygii</taxon>
        <taxon>Neopterygii</taxon>
        <taxon>Teleostei</taxon>
        <taxon>Neoteleostei</taxon>
        <taxon>Acanthomorphata</taxon>
        <taxon>Ovalentaria</taxon>
        <taxon>Atherinomorphae</taxon>
        <taxon>Beloniformes</taxon>
        <taxon>Adrianichthyidae</taxon>
        <taxon>Oryziinae</taxon>
        <taxon>Oryzias</taxon>
    </lineage>
</organism>
<evidence type="ECO:0000256" key="4">
    <source>
        <dbReference type="ARBA" id="ARBA00023136"/>
    </source>
</evidence>
<name>A0A3P9JT80_ORYLA</name>
<proteinExistence type="predicted"/>
<evidence type="ECO:0000313" key="7">
    <source>
        <dbReference type="Ensembl" id="ENSORLP00015035425.1"/>
    </source>
</evidence>
<reference key="1">
    <citation type="journal article" date="2007" name="Nature">
        <title>The medaka draft genome and insights into vertebrate genome evolution.</title>
        <authorList>
            <person name="Kasahara M."/>
            <person name="Naruse K."/>
            <person name="Sasaki S."/>
            <person name="Nakatani Y."/>
            <person name="Qu W."/>
            <person name="Ahsan B."/>
            <person name="Yamada T."/>
            <person name="Nagayasu Y."/>
            <person name="Doi K."/>
            <person name="Kasai Y."/>
            <person name="Jindo T."/>
            <person name="Kobayashi D."/>
            <person name="Shimada A."/>
            <person name="Toyoda A."/>
            <person name="Kuroki Y."/>
            <person name="Fujiyama A."/>
            <person name="Sasaki T."/>
            <person name="Shimizu A."/>
            <person name="Asakawa S."/>
            <person name="Shimizu N."/>
            <person name="Hashimoto S."/>
            <person name="Yang J."/>
            <person name="Lee Y."/>
            <person name="Matsushima K."/>
            <person name="Sugano S."/>
            <person name="Sakaizumi M."/>
            <person name="Narita T."/>
            <person name="Ohishi K."/>
            <person name="Haga S."/>
            <person name="Ohta F."/>
            <person name="Nomoto H."/>
            <person name="Nogata K."/>
            <person name="Morishita T."/>
            <person name="Endo T."/>
            <person name="Shin-I T."/>
            <person name="Takeda H."/>
            <person name="Morishita S."/>
            <person name="Kohara Y."/>
        </authorList>
    </citation>
    <scope>NUCLEOTIDE SEQUENCE [LARGE SCALE GENOMIC DNA]</scope>
    <source>
        <strain>Hd-rR</strain>
    </source>
</reference>
<reference evidence="7" key="4">
    <citation type="submission" date="2025-09" db="UniProtKB">
        <authorList>
            <consortium name="Ensembl"/>
        </authorList>
    </citation>
    <scope>IDENTIFICATION</scope>
    <source>
        <strain evidence="7">HSOK</strain>
    </source>
</reference>
<dbReference type="InterPro" id="IPR017452">
    <property type="entry name" value="GPCR_Rhodpsn_7TM"/>
</dbReference>
<feature type="transmembrane region" description="Helical" evidence="5">
    <location>
        <begin position="6"/>
        <end position="29"/>
    </location>
</feature>
<dbReference type="GO" id="GO:0016020">
    <property type="term" value="C:membrane"/>
    <property type="evidence" value="ECO:0007669"/>
    <property type="project" value="UniProtKB-SubCell"/>
</dbReference>
<evidence type="ECO:0000256" key="3">
    <source>
        <dbReference type="ARBA" id="ARBA00022989"/>
    </source>
</evidence>
<reference evidence="7 8" key="2">
    <citation type="submission" date="2017-04" db="EMBL/GenBank/DDBJ databases">
        <title>CpG methylation of centromeres and impact of large insertions on vertebrate speciation.</title>
        <authorList>
            <person name="Ichikawa K."/>
            <person name="Yoshimura J."/>
            <person name="Morishita S."/>
        </authorList>
    </citation>
    <scope>NUCLEOTIDE SEQUENCE</scope>
    <source>
        <strain evidence="7 8">HSOK</strain>
    </source>
</reference>
<dbReference type="PRINTS" id="PR00237">
    <property type="entry name" value="GPCRRHODOPSN"/>
</dbReference>
<dbReference type="Proteomes" id="UP000265200">
    <property type="component" value="Chromosome 7"/>
</dbReference>
<feature type="domain" description="G-protein coupled receptors family 1 profile" evidence="6">
    <location>
        <begin position="19"/>
        <end position="274"/>
    </location>
</feature>
<reference evidence="7" key="3">
    <citation type="submission" date="2025-08" db="UniProtKB">
        <authorList>
            <consortium name="Ensembl"/>
        </authorList>
    </citation>
    <scope>IDENTIFICATION</scope>
    <source>
        <strain evidence="7">HSOK</strain>
    </source>
</reference>
<evidence type="ECO:0000259" key="6">
    <source>
        <dbReference type="PROSITE" id="PS50262"/>
    </source>
</evidence>
<dbReference type="InterPro" id="IPR027294">
    <property type="entry name" value="NPS_rcpt"/>
</dbReference>
<comment type="subcellular location">
    <subcellularLocation>
        <location evidence="1">Membrane</location>
    </subcellularLocation>
</comment>
<accession>A0A3P9JT80</accession>
<dbReference type="PANTHER" id="PTHR24244">
    <property type="entry name" value="NEUROPEPTIDE S RECEPTOR"/>
    <property type="match status" value="1"/>
</dbReference>
<evidence type="ECO:0000256" key="2">
    <source>
        <dbReference type="ARBA" id="ARBA00022692"/>
    </source>
</evidence>
<keyword evidence="2 5" id="KW-0812">Transmembrane</keyword>
<feature type="transmembrane region" description="Helical" evidence="5">
    <location>
        <begin position="86"/>
        <end position="105"/>
    </location>
</feature>
<dbReference type="AlphaFoldDB" id="A0A3P9JT80"/>
<dbReference type="Pfam" id="PF00001">
    <property type="entry name" value="7tm_1"/>
    <property type="match status" value="1"/>
</dbReference>
<evidence type="ECO:0000256" key="1">
    <source>
        <dbReference type="ARBA" id="ARBA00004370"/>
    </source>
</evidence>
<evidence type="ECO:0000256" key="5">
    <source>
        <dbReference type="SAM" id="Phobius"/>
    </source>
</evidence>
<sequence>MLTVWIFANMLLSSIMALFISLSLIALFSTTMVQKARKLNVFVLNLGLANVLYLFTLPFLMVYYFSGGKWIFGEVFCKMTRFCFNVNLYCSIGFLTCISVYRYLAIVHPLRMIGRLTVTRSVLISVLVWLLVIVQSMPDIFFPKRFKDKAQCFHSTSLEKTEDYLTYSLVWTTTGFCIPLLITLGCYGHVTFVLCRRKTIEMTVRLRCFRLMFISSFLFSICYIPYHVFRNLSLFSRIQSKQNICVWWDKHVFTGHQISRRLVCLNSALNPLVSDR</sequence>
<feature type="transmembrane region" description="Helical" evidence="5">
    <location>
        <begin position="208"/>
        <end position="226"/>
    </location>
</feature>
<dbReference type="Ensembl" id="ENSORLT00015030141.1">
    <property type="protein sequence ID" value="ENSORLP00015035425.1"/>
    <property type="gene ID" value="ENSORLG00015022017.1"/>
</dbReference>
<keyword evidence="3 5" id="KW-1133">Transmembrane helix</keyword>
<evidence type="ECO:0000313" key="8">
    <source>
        <dbReference type="Proteomes" id="UP000265200"/>
    </source>
</evidence>